<dbReference type="AlphaFoldDB" id="A0A1B6E1M0"/>
<accession>A0A1B6E1M0</accession>
<dbReference type="EMBL" id="GEDC01005470">
    <property type="protein sequence ID" value="JAS31828.1"/>
    <property type="molecule type" value="Transcribed_RNA"/>
</dbReference>
<feature type="non-terminal residue" evidence="1">
    <location>
        <position position="114"/>
    </location>
</feature>
<evidence type="ECO:0000313" key="1">
    <source>
        <dbReference type="EMBL" id="JAS31828.1"/>
    </source>
</evidence>
<proteinExistence type="predicted"/>
<name>A0A1B6E1M0_9HEMI</name>
<feature type="non-terminal residue" evidence="1">
    <location>
        <position position="1"/>
    </location>
</feature>
<organism evidence="1">
    <name type="scientific">Clastoptera arizonana</name>
    <name type="common">Arizona spittle bug</name>
    <dbReference type="NCBI Taxonomy" id="38151"/>
    <lineage>
        <taxon>Eukaryota</taxon>
        <taxon>Metazoa</taxon>
        <taxon>Ecdysozoa</taxon>
        <taxon>Arthropoda</taxon>
        <taxon>Hexapoda</taxon>
        <taxon>Insecta</taxon>
        <taxon>Pterygota</taxon>
        <taxon>Neoptera</taxon>
        <taxon>Paraneoptera</taxon>
        <taxon>Hemiptera</taxon>
        <taxon>Auchenorrhyncha</taxon>
        <taxon>Cercopoidea</taxon>
        <taxon>Clastopteridae</taxon>
        <taxon>Clastoptera</taxon>
    </lineage>
</organism>
<sequence length="114" mass="13254">KKIHIADRNNCVPQPVNKQKPNIKKNVKRERMLQTIKNTNSTKLNEIPKEARLFNTQIPEEEEDNEIILSNKKSVVLETVAKTNLETTIEPILTSSKTDMNTLEEFEKKQNRIK</sequence>
<reference evidence="1" key="1">
    <citation type="submission" date="2015-12" db="EMBL/GenBank/DDBJ databases">
        <title>De novo transcriptome assembly of four potential Pierce s Disease insect vectors from Arizona vineyards.</title>
        <authorList>
            <person name="Tassone E.E."/>
        </authorList>
    </citation>
    <scope>NUCLEOTIDE SEQUENCE</scope>
</reference>
<gene>
    <name evidence="1" type="ORF">g.9220</name>
</gene>
<protein>
    <submittedName>
        <fullName evidence="1">Uncharacterized protein</fullName>
    </submittedName>
</protein>